<dbReference type="SUPFAM" id="SSF56349">
    <property type="entry name" value="DNA breaking-rejoining enzymes"/>
    <property type="match status" value="1"/>
</dbReference>
<sequence length="504" mass="57454">MLSPDDIAVLQNQAAIAEEDNLSREQPFFEEYSSFLESLDQGPSVPDWEVPLRLRGGSLEETSDVLTSDGISALEALVDDSTNNARKRDTNKMYQNTFQKFKEWTESVAPEHDLDNPTINTPLLIRKYIALQCEDKDSKDANGRLIGCKGLSYSIANGVRSAISFYYRKKELGSWEINPSTRQVKGNPALSQTVKDYMAGLRRHKISKGDISASVRAITSQDLRKIHEYLTSDAERIVLHRTNSTETRHGLGDALSSELYLGCLLGFLCLLRCEEFLELQMENIRVQVCLKGSNDFYYLGDAIRFARESGRELSFEMDSFRLEVCLVTRKTHQEGGIKPYYLWMDNFDRHLCAVSAYLRWISFVGAETAGHLFKTVASDNQTLKSTKMARGTFISFFKNVLKDVGLEWSLYGTHSFRRGGTQYLLNERRWGLSAICEWGGWSLDYDNMTIVRYLHGLYDVVPIPREQLMNKAFKYLDKCVSCGRDCNCGPQYSKRGTNPYSRQH</sequence>
<keyword evidence="3" id="KW-1185">Reference proteome</keyword>
<comment type="caution">
    <text evidence="2">The sequence shown here is derived from an EMBL/GenBank/DDBJ whole genome shotgun (WGS) entry which is preliminary data.</text>
</comment>
<keyword evidence="1" id="KW-0233">DNA recombination</keyword>
<protein>
    <recommendedName>
        <fullName evidence="4">DNA breaking-rejoining enzyme</fullName>
    </recommendedName>
</protein>
<dbReference type="OrthoDB" id="3163890at2759"/>
<dbReference type="AlphaFoldDB" id="A0A1Y2CY25"/>
<dbReference type="GO" id="GO:0003677">
    <property type="term" value="F:DNA binding"/>
    <property type="evidence" value="ECO:0007669"/>
    <property type="project" value="InterPro"/>
</dbReference>
<dbReference type="GO" id="GO:0006310">
    <property type="term" value="P:DNA recombination"/>
    <property type="evidence" value="ECO:0007669"/>
    <property type="project" value="UniProtKB-KW"/>
</dbReference>
<dbReference type="InterPro" id="IPR011010">
    <property type="entry name" value="DNA_brk_join_enz"/>
</dbReference>
<evidence type="ECO:0000256" key="1">
    <source>
        <dbReference type="ARBA" id="ARBA00023172"/>
    </source>
</evidence>
<reference evidence="2 3" key="1">
    <citation type="submission" date="2016-07" db="EMBL/GenBank/DDBJ databases">
        <title>Pervasive Adenine N6-methylation of Active Genes in Fungi.</title>
        <authorList>
            <consortium name="DOE Joint Genome Institute"/>
            <person name="Mondo S.J."/>
            <person name="Dannebaum R.O."/>
            <person name="Kuo R.C."/>
            <person name="Labutti K."/>
            <person name="Haridas S."/>
            <person name="Kuo A."/>
            <person name="Salamov A."/>
            <person name="Ahrendt S.R."/>
            <person name="Lipzen A."/>
            <person name="Sullivan W."/>
            <person name="Andreopoulos W.B."/>
            <person name="Clum A."/>
            <person name="Lindquist E."/>
            <person name="Daum C."/>
            <person name="Ramamoorthy G.K."/>
            <person name="Gryganskyi A."/>
            <person name="Culley D."/>
            <person name="Magnuson J.K."/>
            <person name="James T.Y."/>
            <person name="O'Malley M.A."/>
            <person name="Stajich J.E."/>
            <person name="Spatafora J.W."/>
            <person name="Visel A."/>
            <person name="Grigoriev I.V."/>
        </authorList>
    </citation>
    <scope>NUCLEOTIDE SEQUENCE [LARGE SCALE GENOMIC DNA]</scope>
    <source>
        <strain evidence="2 3">JEL800</strain>
    </source>
</reference>
<proteinExistence type="predicted"/>
<name>A0A1Y2CY25_9FUNG</name>
<organism evidence="2 3">
    <name type="scientific">Rhizoclosmatium globosum</name>
    <dbReference type="NCBI Taxonomy" id="329046"/>
    <lineage>
        <taxon>Eukaryota</taxon>
        <taxon>Fungi</taxon>
        <taxon>Fungi incertae sedis</taxon>
        <taxon>Chytridiomycota</taxon>
        <taxon>Chytridiomycota incertae sedis</taxon>
        <taxon>Chytridiomycetes</taxon>
        <taxon>Chytridiales</taxon>
        <taxon>Chytriomycetaceae</taxon>
        <taxon>Rhizoclosmatium</taxon>
    </lineage>
</organism>
<evidence type="ECO:0000313" key="2">
    <source>
        <dbReference type="EMBL" id="ORY51877.1"/>
    </source>
</evidence>
<dbReference type="GO" id="GO:0015074">
    <property type="term" value="P:DNA integration"/>
    <property type="evidence" value="ECO:0007669"/>
    <property type="project" value="InterPro"/>
</dbReference>
<dbReference type="Proteomes" id="UP000193642">
    <property type="component" value="Unassembled WGS sequence"/>
</dbReference>
<evidence type="ECO:0008006" key="4">
    <source>
        <dbReference type="Google" id="ProtNLM"/>
    </source>
</evidence>
<evidence type="ECO:0000313" key="3">
    <source>
        <dbReference type="Proteomes" id="UP000193642"/>
    </source>
</evidence>
<accession>A0A1Y2CY25</accession>
<dbReference type="InterPro" id="IPR013762">
    <property type="entry name" value="Integrase-like_cat_sf"/>
</dbReference>
<dbReference type="EMBL" id="MCGO01000004">
    <property type="protein sequence ID" value="ORY51877.1"/>
    <property type="molecule type" value="Genomic_DNA"/>
</dbReference>
<gene>
    <name evidence="2" type="ORF">BCR33DRAFT_399447</name>
</gene>
<dbReference type="Gene3D" id="1.10.443.10">
    <property type="entry name" value="Intergrase catalytic core"/>
    <property type="match status" value="1"/>
</dbReference>